<comment type="caution">
    <text evidence="1">The sequence shown here is derived from an EMBL/GenBank/DDBJ whole genome shotgun (WGS) entry which is preliminary data.</text>
</comment>
<reference evidence="1" key="1">
    <citation type="submission" date="2022-11" db="EMBL/GenBank/DDBJ databases">
        <title>Genome Resource of Sclerotinia nivalis Strain SnTB1, a Plant Pathogen Isolated from American Ginseng.</title>
        <authorList>
            <person name="Fan S."/>
        </authorList>
    </citation>
    <scope>NUCLEOTIDE SEQUENCE</scope>
    <source>
        <strain evidence="1">SnTB1</strain>
    </source>
</reference>
<dbReference type="AlphaFoldDB" id="A0A9X0DKZ7"/>
<sequence length="90" mass="10032">MILASLVTNTILTTTNLLPTTTTLGNDTSKQAGTKYGFHPMKTSKTPPLNKSLVYETYYIVIHPETNEVLHEKDEVSVGKLMYDIGMWAL</sequence>
<evidence type="ECO:0000313" key="2">
    <source>
        <dbReference type="Proteomes" id="UP001152300"/>
    </source>
</evidence>
<proteinExistence type="predicted"/>
<protein>
    <submittedName>
        <fullName evidence="1">Uncharacterized protein</fullName>
    </submittedName>
</protein>
<name>A0A9X0DKZ7_9HELO</name>
<gene>
    <name evidence="1" type="ORF">OCU04_004289</name>
</gene>
<keyword evidence="2" id="KW-1185">Reference proteome</keyword>
<organism evidence="1 2">
    <name type="scientific">Sclerotinia nivalis</name>
    <dbReference type="NCBI Taxonomy" id="352851"/>
    <lineage>
        <taxon>Eukaryota</taxon>
        <taxon>Fungi</taxon>
        <taxon>Dikarya</taxon>
        <taxon>Ascomycota</taxon>
        <taxon>Pezizomycotina</taxon>
        <taxon>Leotiomycetes</taxon>
        <taxon>Helotiales</taxon>
        <taxon>Sclerotiniaceae</taxon>
        <taxon>Sclerotinia</taxon>
    </lineage>
</organism>
<accession>A0A9X0DKZ7</accession>
<evidence type="ECO:0000313" key="1">
    <source>
        <dbReference type="EMBL" id="KAJ8066904.1"/>
    </source>
</evidence>
<dbReference type="Proteomes" id="UP001152300">
    <property type="component" value="Unassembled WGS sequence"/>
</dbReference>
<dbReference type="EMBL" id="JAPEIS010000004">
    <property type="protein sequence ID" value="KAJ8066904.1"/>
    <property type="molecule type" value="Genomic_DNA"/>
</dbReference>